<evidence type="ECO:0000313" key="1">
    <source>
        <dbReference type="EMBL" id="GGC45987.1"/>
    </source>
</evidence>
<dbReference type="RefSeq" id="WP_188753509.1">
    <property type="nucleotide sequence ID" value="NZ_BMIK01000023.1"/>
</dbReference>
<name>A0ABQ1MT73_9SPHI</name>
<dbReference type="InterPro" id="IPR046233">
    <property type="entry name" value="DUF6266"/>
</dbReference>
<organism evidence="1 2">
    <name type="scientific">Parapedobacter defluvii</name>
    <dbReference type="NCBI Taxonomy" id="2045106"/>
    <lineage>
        <taxon>Bacteria</taxon>
        <taxon>Pseudomonadati</taxon>
        <taxon>Bacteroidota</taxon>
        <taxon>Sphingobacteriia</taxon>
        <taxon>Sphingobacteriales</taxon>
        <taxon>Sphingobacteriaceae</taxon>
        <taxon>Parapedobacter</taxon>
    </lineage>
</organism>
<accession>A0ABQ1MT73</accession>
<dbReference type="EMBL" id="BMIK01000023">
    <property type="protein sequence ID" value="GGC45987.1"/>
    <property type="molecule type" value="Genomic_DNA"/>
</dbReference>
<comment type="caution">
    <text evidence="1">The sequence shown here is derived from an EMBL/GenBank/DDBJ whole genome shotgun (WGS) entry which is preliminary data.</text>
</comment>
<reference evidence="2" key="1">
    <citation type="journal article" date="2019" name="Int. J. Syst. Evol. Microbiol.">
        <title>The Global Catalogue of Microorganisms (GCM) 10K type strain sequencing project: providing services to taxonomists for standard genome sequencing and annotation.</title>
        <authorList>
            <consortium name="The Broad Institute Genomics Platform"/>
            <consortium name="The Broad Institute Genome Sequencing Center for Infectious Disease"/>
            <person name="Wu L."/>
            <person name="Ma J."/>
        </authorList>
    </citation>
    <scope>NUCLEOTIDE SEQUENCE [LARGE SCALE GENOMIC DNA]</scope>
    <source>
        <strain evidence="2">CGMCC 1.15342</strain>
    </source>
</reference>
<gene>
    <name evidence="1" type="ORF">GCM10011386_42820</name>
</gene>
<dbReference type="Proteomes" id="UP000597338">
    <property type="component" value="Unassembled WGS sequence"/>
</dbReference>
<sequence length="216" mass="23750">MAILKGGTLHGKVGGLVYYMRKGVSCVRSIPKPRTDSPTPAQRAQRERMKLATQFLAPLAPVLDDTFKPGDRKKLSGPNWATKQVLQDAIAGQYPDLSVRAERVLVSCGTLPRLRNPALALGDGGWFTFVWALTESPFIDNNVPAYLLVYNQTHRRVVMSKGTACRGDGQLDMQVAPEVLKGTVHCYGFVMDRLRRSASDSVFLGTFVDGKLVNDE</sequence>
<protein>
    <submittedName>
        <fullName evidence="1">Uncharacterized protein</fullName>
    </submittedName>
</protein>
<dbReference type="Pfam" id="PF19781">
    <property type="entry name" value="DUF6266"/>
    <property type="match status" value="1"/>
</dbReference>
<proteinExistence type="predicted"/>
<keyword evidence="2" id="KW-1185">Reference proteome</keyword>
<evidence type="ECO:0000313" key="2">
    <source>
        <dbReference type="Proteomes" id="UP000597338"/>
    </source>
</evidence>